<sequence length="165" mass="18105">MSRVTMLCGPMGAGKTTHAQRLAAQTGALRFSIDEWMARLFLADLPPAPDFAWIGARVMRCHGLIWAVAEQAAARGLPVILDLGFGSRAERDAMRQRIAAAGHEAVLLYLTAPRETRQARIRQRNAERGDTYAFTVTDGMFAALDGRFEPPQPDETVLLLQEIAA</sequence>
<proteinExistence type="predicted"/>
<dbReference type="RefSeq" id="WP_379727199.1">
    <property type="nucleotide sequence ID" value="NZ_JBHRYJ010000002.1"/>
</dbReference>
<dbReference type="Gene3D" id="3.40.50.300">
    <property type="entry name" value="P-loop containing nucleotide triphosphate hydrolases"/>
    <property type="match status" value="1"/>
</dbReference>
<evidence type="ECO:0000313" key="1">
    <source>
        <dbReference type="EMBL" id="MFC3676486.1"/>
    </source>
</evidence>
<accession>A0ABV7VIX8</accession>
<gene>
    <name evidence="1" type="ORF">ACFOOQ_13090</name>
</gene>
<reference evidence="2" key="1">
    <citation type="journal article" date="2019" name="Int. J. Syst. Evol. Microbiol.">
        <title>The Global Catalogue of Microorganisms (GCM) 10K type strain sequencing project: providing services to taxonomists for standard genome sequencing and annotation.</title>
        <authorList>
            <consortium name="The Broad Institute Genomics Platform"/>
            <consortium name="The Broad Institute Genome Sequencing Center for Infectious Disease"/>
            <person name="Wu L."/>
            <person name="Ma J."/>
        </authorList>
    </citation>
    <scope>NUCLEOTIDE SEQUENCE [LARGE SCALE GENOMIC DNA]</scope>
    <source>
        <strain evidence="2">KCTC 42182</strain>
    </source>
</reference>
<evidence type="ECO:0000313" key="2">
    <source>
        <dbReference type="Proteomes" id="UP001595711"/>
    </source>
</evidence>
<dbReference type="EMBL" id="JBHRYJ010000002">
    <property type="protein sequence ID" value="MFC3676486.1"/>
    <property type="molecule type" value="Genomic_DNA"/>
</dbReference>
<name>A0ABV7VIX8_9PROT</name>
<keyword evidence="2" id="KW-1185">Reference proteome</keyword>
<dbReference type="InterPro" id="IPR027417">
    <property type="entry name" value="P-loop_NTPase"/>
</dbReference>
<dbReference type="Proteomes" id="UP001595711">
    <property type="component" value="Unassembled WGS sequence"/>
</dbReference>
<protein>
    <submittedName>
        <fullName evidence="1">AAA family ATPase</fullName>
    </submittedName>
</protein>
<dbReference type="Pfam" id="PF13671">
    <property type="entry name" value="AAA_33"/>
    <property type="match status" value="1"/>
</dbReference>
<comment type="caution">
    <text evidence="1">The sequence shown here is derived from an EMBL/GenBank/DDBJ whole genome shotgun (WGS) entry which is preliminary data.</text>
</comment>
<organism evidence="1 2">
    <name type="scientific">Ferrovibrio xuzhouensis</name>
    <dbReference type="NCBI Taxonomy" id="1576914"/>
    <lineage>
        <taxon>Bacteria</taxon>
        <taxon>Pseudomonadati</taxon>
        <taxon>Pseudomonadota</taxon>
        <taxon>Alphaproteobacteria</taxon>
        <taxon>Rhodospirillales</taxon>
        <taxon>Rhodospirillaceae</taxon>
        <taxon>Ferrovibrio</taxon>
    </lineage>
</organism>
<dbReference type="SUPFAM" id="SSF52540">
    <property type="entry name" value="P-loop containing nucleoside triphosphate hydrolases"/>
    <property type="match status" value="1"/>
</dbReference>